<feature type="compositionally biased region" description="Basic and acidic residues" evidence="6">
    <location>
        <begin position="411"/>
        <end position="424"/>
    </location>
</feature>
<feature type="compositionally biased region" description="Polar residues" evidence="6">
    <location>
        <begin position="302"/>
        <end position="314"/>
    </location>
</feature>
<keyword evidence="1" id="KW-0479">Metal-binding</keyword>
<feature type="region of interest" description="Disordered" evidence="6">
    <location>
        <begin position="279"/>
        <end position="373"/>
    </location>
</feature>
<evidence type="ECO:0000256" key="1">
    <source>
        <dbReference type="ARBA" id="ARBA00022723"/>
    </source>
</evidence>
<dbReference type="SMART" id="SM00355">
    <property type="entry name" value="ZnF_C2H2"/>
    <property type="match status" value="16"/>
</dbReference>
<feature type="compositionally biased region" description="Polar residues" evidence="6">
    <location>
        <begin position="334"/>
        <end position="345"/>
    </location>
</feature>
<feature type="compositionally biased region" description="Acidic residues" evidence="6">
    <location>
        <begin position="670"/>
        <end position="683"/>
    </location>
</feature>
<feature type="region of interest" description="Disordered" evidence="6">
    <location>
        <begin position="631"/>
        <end position="695"/>
    </location>
</feature>
<feature type="domain" description="C2H2-type" evidence="7">
    <location>
        <begin position="889"/>
        <end position="916"/>
    </location>
</feature>
<feature type="domain" description="C2H2-type" evidence="7">
    <location>
        <begin position="946"/>
        <end position="973"/>
    </location>
</feature>
<protein>
    <submittedName>
        <fullName evidence="9">Zinc finger protein 62 isoform X1</fullName>
    </submittedName>
</protein>
<keyword evidence="4" id="KW-0862">Zinc</keyword>
<evidence type="ECO:0000313" key="9">
    <source>
        <dbReference type="RefSeq" id="XP_029404999.2"/>
    </source>
</evidence>
<name>A0A8N4L1Y0_BACDO</name>
<feature type="region of interest" description="Disordered" evidence="6">
    <location>
        <begin position="394"/>
        <end position="448"/>
    </location>
</feature>
<feature type="compositionally biased region" description="Acidic residues" evidence="6">
    <location>
        <begin position="362"/>
        <end position="371"/>
    </location>
</feature>
<feature type="domain" description="C2H2-type" evidence="7">
    <location>
        <begin position="766"/>
        <end position="793"/>
    </location>
</feature>
<sequence>MLLVMTTASQISDTTASNMAAASTTAATPAPPPTTTATKSMLVQLTTDGVPKLHCPVCDKALVSLSGYVKHVKKHEPPGGFLCRYCDERFCSEEELKKHRDKVHTTIVCRLCTEVTFTNEDDYREHIRVVHNGIDREMLKCDKCGAEYKTIYPYKRHIETECGKIKPHKCEQCSMTFVTKYNLKQHMVLHTGERKYCCSYCGKNFLQKGRLVEHERSHTGEKPHKCDVCGKCFAHRESIVTHSSIHTGVRLVECKCCLTRFSCHSNLIKHRRTRPDTCGLPEFDPPKQRTRTHRHRIPPTLNPTSEIKVNNSNRIIKPDHKEQVRKSNAKVDVDSTTPTNLNVKNRANGRPGKRKRKISATDTEEDDEYEQESWINECVEKVEINALETTTIIETQEATNPAPPPSLQNGTEEKTVTEVGKFETDSEDDYADFDPAEDSASEDEHKENVQLTLAKLKDIKKEENTARVEKYMDNAYDDDDLEFIDSREFVGTEFEVKSEDASIFKNKDKLLDSLLKDKTTQSVMKRELAGLHETELILIKAEDSADYVEETDILDVDSDHLIAPLAPCKIMLRDVCQRYPALKDESSVKVSRNAVSFPRPRRHQQGADTDNELTNDTDRLDSALQALKKSRKTIKKVAQPQIEDNAKVPKRGRKPPQLTNDVNVPINADENVENAVADDEETEDKPKTGKACKPGRMAKLSQKELKARLKLSKRGEKPWQCPYCIKVYHIRKPFEKHLRDDHQRPEEEIKETFKTEETTINDGEVFKCHICTKIYLMEKRLTNHIKMHGPDGSLTFKCPCYCSLYFATKDEATAHARKEHRDLIFCNICEKFMTGHDSLKNHMRKHEQERDSKSVANRNFVCDKCGKKFSGRTSLTDHVRSDCGRKPLYQCNVCGKHLTTAGILKTHLLLHKDDTPYQCDKCGKTFKVKAQYKTHIKTRHTDFKPFQCHLCPKAYPYRESLLTHMTVHTGIKRFLCNGCGKRFTCVSNLQAHRKVHSDTCGQLPLNAKATQYMGVQKGNLLLGAKPEAGVDYKETNTLIAKEVIDRDRPMAQEINYPSEPSAPLATVPLNYTQTATPQLLLPQVITQFIDDTHTLASTSTAFP</sequence>
<reference evidence="9" key="2">
    <citation type="submission" date="2025-08" db="UniProtKB">
        <authorList>
            <consortium name="RefSeq"/>
        </authorList>
    </citation>
    <scope>IDENTIFICATION</scope>
    <source>
        <tissue evidence="9">Adult</tissue>
    </source>
</reference>
<feature type="domain" description="C2H2-type" evidence="7">
    <location>
        <begin position="860"/>
        <end position="887"/>
    </location>
</feature>
<keyword evidence="8" id="KW-1185">Reference proteome</keyword>
<feature type="domain" description="C2H2-type" evidence="7">
    <location>
        <begin position="974"/>
        <end position="997"/>
    </location>
</feature>
<accession>A0A8N4L1Y0</accession>
<dbReference type="GO" id="GO:0005634">
    <property type="term" value="C:nucleus"/>
    <property type="evidence" value="ECO:0007669"/>
    <property type="project" value="UniProtKB-SubCell"/>
</dbReference>
<gene>
    <name evidence="9" type="primary">LOC105223382</name>
</gene>
<feature type="domain" description="C2H2-type" evidence="7">
    <location>
        <begin position="168"/>
        <end position="195"/>
    </location>
</feature>
<dbReference type="OrthoDB" id="654211at2759"/>
<dbReference type="Proteomes" id="UP001652620">
    <property type="component" value="Chromosome 1"/>
</dbReference>
<dbReference type="PANTHER" id="PTHR24379">
    <property type="entry name" value="KRAB AND ZINC FINGER DOMAIN-CONTAINING"/>
    <property type="match status" value="1"/>
</dbReference>
<keyword evidence="2" id="KW-0677">Repeat</keyword>
<dbReference type="PROSITE" id="PS00028">
    <property type="entry name" value="ZINC_FINGER_C2H2_1"/>
    <property type="match status" value="12"/>
</dbReference>
<dbReference type="PROSITE" id="PS50157">
    <property type="entry name" value="ZINC_FINGER_C2H2_2"/>
    <property type="match status" value="11"/>
</dbReference>
<evidence type="ECO:0000256" key="4">
    <source>
        <dbReference type="ARBA" id="ARBA00022833"/>
    </source>
</evidence>
<proteinExistence type="predicted"/>
<dbReference type="GO" id="GO:0000981">
    <property type="term" value="F:DNA-binding transcription factor activity, RNA polymerase II-specific"/>
    <property type="evidence" value="ECO:0007669"/>
    <property type="project" value="TreeGrafter"/>
</dbReference>
<dbReference type="GeneID" id="105223382"/>
<dbReference type="AlphaFoldDB" id="A0A8N4L1Y0"/>
<feature type="domain" description="C2H2-type" evidence="7">
    <location>
        <begin position="196"/>
        <end position="223"/>
    </location>
</feature>
<dbReference type="Gene3D" id="3.30.160.60">
    <property type="entry name" value="Classic Zinc Finger"/>
    <property type="match status" value="10"/>
</dbReference>
<evidence type="ECO:0000256" key="5">
    <source>
        <dbReference type="PROSITE-ProRule" id="PRU00042"/>
    </source>
</evidence>
<dbReference type="GO" id="GO:0000977">
    <property type="term" value="F:RNA polymerase II transcription regulatory region sequence-specific DNA binding"/>
    <property type="evidence" value="ECO:0007669"/>
    <property type="project" value="TreeGrafter"/>
</dbReference>
<organism evidence="8 9">
    <name type="scientific">Bactrocera dorsalis</name>
    <name type="common">Oriental fruit fly</name>
    <name type="synonym">Dacus dorsalis</name>
    <dbReference type="NCBI Taxonomy" id="27457"/>
    <lineage>
        <taxon>Eukaryota</taxon>
        <taxon>Metazoa</taxon>
        <taxon>Ecdysozoa</taxon>
        <taxon>Arthropoda</taxon>
        <taxon>Hexapoda</taxon>
        <taxon>Insecta</taxon>
        <taxon>Pterygota</taxon>
        <taxon>Neoptera</taxon>
        <taxon>Endopterygota</taxon>
        <taxon>Diptera</taxon>
        <taxon>Brachycera</taxon>
        <taxon>Muscomorpha</taxon>
        <taxon>Tephritoidea</taxon>
        <taxon>Tephritidae</taxon>
        <taxon>Bactrocera</taxon>
        <taxon>Bactrocera</taxon>
    </lineage>
</organism>
<dbReference type="RefSeq" id="XP_029404999.2">
    <property type="nucleotide sequence ID" value="XM_029549139.2"/>
</dbReference>
<evidence type="ECO:0000256" key="2">
    <source>
        <dbReference type="ARBA" id="ARBA00022737"/>
    </source>
</evidence>
<feature type="domain" description="C2H2-type" evidence="7">
    <location>
        <begin position="917"/>
        <end position="945"/>
    </location>
</feature>
<feature type="region of interest" description="Disordered" evidence="6">
    <location>
        <begin position="591"/>
        <end position="617"/>
    </location>
</feature>
<evidence type="ECO:0000256" key="3">
    <source>
        <dbReference type="ARBA" id="ARBA00022771"/>
    </source>
</evidence>
<feature type="domain" description="C2H2-type" evidence="7">
    <location>
        <begin position="224"/>
        <end position="251"/>
    </location>
</feature>
<dbReference type="InterPro" id="IPR013087">
    <property type="entry name" value="Znf_C2H2_type"/>
</dbReference>
<keyword evidence="3 5" id="KW-0863">Zinc-finger</keyword>
<evidence type="ECO:0000256" key="6">
    <source>
        <dbReference type="SAM" id="MobiDB-lite"/>
    </source>
</evidence>
<evidence type="ECO:0000313" key="8">
    <source>
        <dbReference type="Proteomes" id="UP001652620"/>
    </source>
</evidence>
<evidence type="ECO:0000259" key="7">
    <source>
        <dbReference type="PROSITE" id="PS50157"/>
    </source>
</evidence>
<feature type="domain" description="C2H2-type" evidence="7">
    <location>
        <begin position="824"/>
        <end position="851"/>
    </location>
</feature>
<dbReference type="SUPFAM" id="SSF57667">
    <property type="entry name" value="beta-beta-alpha zinc fingers"/>
    <property type="match status" value="7"/>
</dbReference>
<dbReference type="PANTHER" id="PTHR24379:SF127">
    <property type="entry name" value="BLOODY FINGERS-RELATED"/>
    <property type="match status" value="1"/>
</dbReference>
<feature type="domain" description="C2H2-type" evidence="7">
    <location>
        <begin position="81"/>
        <end position="105"/>
    </location>
</feature>
<dbReference type="InterPro" id="IPR036236">
    <property type="entry name" value="Znf_C2H2_sf"/>
</dbReference>
<reference evidence="8" key="1">
    <citation type="submission" date="2025-05" db="UniProtKB">
        <authorList>
            <consortium name="RefSeq"/>
        </authorList>
    </citation>
    <scope>NUCLEOTIDE SEQUENCE [LARGE SCALE GENOMIC DNA]</scope>
</reference>
<dbReference type="GO" id="GO:0008270">
    <property type="term" value="F:zinc ion binding"/>
    <property type="evidence" value="ECO:0007669"/>
    <property type="project" value="UniProtKB-KW"/>
</dbReference>
<dbReference type="Pfam" id="PF00096">
    <property type="entry name" value="zf-C2H2"/>
    <property type="match status" value="5"/>
</dbReference>
<feature type="compositionally biased region" description="Acidic residues" evidence="6">
    <location>
        <begin position="425"/>
        <end position="441"/>
    </location>
</feature>
<feature type="compositionally biased region" description="Basic residues" evidence="6">
    <location>
        <begin position="288"/>
        <end position="297"/>
    </location>
</feature>
<feature type="compositionally biased region" description="Basic and acidic residues" evidence="6">
    <location>
        <begin position="316"/>
        <end position="333"/>
    </location>
</feature>